<keyword evidence="4" id="KW-0732">Signal</keyword>
<comment type="similarity">
    <text evidence="1 3">Belongs to the plant LTP family.</text>
</comment>
<feature type="signal peptide" evidence="4">
    <location>
        <begin position="1"/>
        <end position="30"/>
    </location>
</feature>
<dbReference type="PRINTS" id="PR00382">
    <property type="entry name" value="LIPIDTRNSFER"/>
</dbReference>
<dbReference type="Pfam" id="PF00234">
    <property type="entry name" value="Tryp_alpha_amyl"/>
    <property type="match status" value="1"/>
</dbReference>
<evidence type="ECO:0000256" key="3">
    <source>
        <dbReference type="RuleBase" id="RU000628"/>
    </source>
</evidence>
<dbReference type="EMBL" id="KQ483616">
    <property type="protein sequence ID" value="KYP44730.1"/>
    <property type="molecule type" value="Genomic_DNA"/>
</dbReference>
<evidence type="ECO:0000313" key="7">
    <source>
        <dbReference type="EMBL" id="KYP44730.1"/>
    </source>
</evidence>
<dbReference type="InterPro" id="IPR016140">
    <property type="entry name" value="Bifunc_inhib/LTP/seed_store"/>
</dbReference>
<dbReference type="SMART" id="SM00499">
    <property type="entry name" value="AAI"/>
    <property type="match status" value="1"/>
</dbReference>
<keyword evidence="3" id="KW-0813">Transport</keyword>
<dbReference type="STRING" id="3821.A0A151RQA4"/>
<sequence>MASPLLVKLTCVAVAVFLVSFGHIIPLAEADIPCGEVQFTVAPCIRYLRSPNERVPGICCNGARSINNRAKTTSDRRGVCRCVKSNVLNLPGLNLAKLAALPGACGINLRYKITPTVDCNT</sequence>
<dbReference type="OMA" id="NINCNTV"/>
<dbReference type="EMBL" id="KQ483616">
    <property type="protein sequence ID" value="KYP44724.1"/>
    <property type="molecule type" value="Genomic_DNA"/>
</dbReference>
<comment type="function">
    <text evidence="3">Plant non-specific lipid-transfer proteins transfer phospholipids as well as galactolipids across membranes. May play a role in wax or cutin deposition in the cell walls of expanding epidermal cells and certain secretory tissues.</text>
</comment>
<organism evidence="6 8">
    <name type="scientific">Cajanus cajan</name>
    <name type="common">Pigeon pea</name>
    <name type="synonym">Cajanus indicus</name>
    <dbReference type="NCBI Taxonomy" id="3821"/>
    <lineage>
        <taxon>Eukaryota</taxon>
        <taxon>Viridiplantae</taxon>
        <taxon>Streptophyta</taxon>
        <taxon>Embryophyta</taxon>
        <taxon>Tracheophyta</taxon>
        <taxon>Spermatophyta</taxon>
        <taxon>Magnoliopsida</taxon>
        <taxon>eudicotyledons</taxon>
        <taxon>Gunneridae</taxon>
        <taxon>Pentapetalae</taxon>
        <taxon>rosids</taxon>
        <taxon>fabids</taxon>
        <taxon>Fabales</taxon>
        <taxon>Fabaceae</taxon>
        <taxon>Papilionoideae</taxon>
        <taxon>50 kb inversion clade</taxon>
        <taxon>NPAAA clade</taxon>
        <taxon>indigoferoid/millettioid clade</taxon>
        <taxon>Phaseoleae</taxon>
        <taxon>Cajanus</taxon>
    </lineage>
</organism>
<evidence type="ECO:0000256" key="1">
    <source>
        <dbReference type="ARBA" id="ARBA00009748"/>
    </source>
</evidence>
<feature type="domain" description="Bifunctional inhibitor/plant lipid transfer protein/seed storage helical" evidence="5">
    <location>
        <begin position="34"/>
        <end position="119"/>
    </location>
</feature>
<feature type="chain" id="PRO_5007809587" description="Non-specific lipid-transfer protein" evidence="4">
    <location>
        <begin position="31"/>
        <end position="121"/>
    </location>
</feature>
<dbReference type="PANTHER" id="PTHR33076">
    <property type="entry name" value="NON-SPECIFIC LIPID-TRANSFER PROTEIN 2-RELATED"/>
    <property type="match status" value="1"/>
</dbReference>
<dbReference type="InterPro" id="IPR000528">
    <property type="entry name" value="Plant_nsLTP"/>
</dbReference>
<reference evidence="6 8" key="1">
    <citation type="journal article" date="2012" name="Nat. Biotechnol.">
        <title>Draft genome sequence of pigeonpea (Cajanus cajan), an orphan legume crop of resource-poor farmers.</title>
        <authorList>
            <person name="Varshney R.K."/>
            <person name="Chen W."/>
            <person name="Li Y."/>
            <person name="Bharti A.K."/>
            <person name="Saxena R.K."/>
            <person name="Schlueter J.A."/>
            <person name="Donoghue M.T."/>
            <person name="Azam S."/>
            <person name="Fan G."/>
            <person name="Whaley A.M."/>
            <person name="Farmer A.D."/>
            <person name="Sheridan J."/>
            <person name="Iwata A."/>
            <person name="Tuteja R."/>
            <person name="Penmetsa R.V."/>
            <person name="Wu W."/>
            <person name="Upadhyaya H.D."/>
            <person name="Yang S.P."/>
            <person name="Shah T."/>
            <person name="Saxena K.B."/>
            <person name="Michael T."/>
            <person name="McCombie W.R."/>
            <person name="Yang B."/>
            <person name="Zhang G."/>
            <person name="Yang H."/>
            <person name="Wang J."/>
            <person name="Spillane C."/>
            <person name="Cook D.R."/>
            <person name="May G.D."/>
            <person name="Xu X."/>
            <person name="Jackson S.A."/>
        </authorList>
    </citation>
    <scope>NUCLEOTIDE SEQUENCE [LARGE SCALE GENOMIC DNA]</scope>
    <source>
        <strain evidence="8">cv. Asha</strain>
    </source>
</reference>
<protein>
    <recommendedName>
        <fullName evidence="3">Non-specific lipid-transfer protein</fullName>
    </recommendedName>
</protein>
<evidence type="ECO:0000256" key="4">
    <source>
        <dbReference type="SAM" id="SignalP"/>
    </source>
</evidence>
<keyword evidence="8" id="KW-1185">Reference proteome</keyword>
<evidence type="ECO:0000313" key="6">
    <source>
        <dbReference type="EMBL" id="KYP44724.1"/>
    </source>
</evidence>
<evidence type="ECO:0000256" key="2">
    <source>
        <dbReference type="ARBA" id="ARBA00023157"/>
    </source>
</evidence>
<name>A0A151RQA4_CAJCA</name>
<dbReference type="Proteomes" id="UP000075243">
    <property type="component" value="Unassembled WGS sequence"/>
</dbReference>
<keyword evidence="3" id="KW-0446">Lipid-binding</keyword>
<accession>A0A151RQA4</accession>
<dbReference type="Gramene" id="C.cajan_32613.t">
    <property type="protein sequence ID" value="C.cajan_32613.t.cds1"/>
    <property type="gene ID" value="C.cajan_32613"/>
</dbReference>
<proteinExistence type="inferred from homology"/>
<dbReference type="Gramene" id="C.cajan_32607.t">
    <property type="protein sequence ID" value="C.cajan_32607.t.cds1"/>
    <property type="gene ID" value="C.cajan_32607"/>
</dbReference>
<dbReference type="GO" id="GO:0006869">
    <property type="term" value="P:lipid transport"/>
    <property type="evidence" value="ECO:0007669"/>
    <property type="project" value="InterPro"/>
</dbReference>
<dbReference type="AlphaFoldDB" id="A0A151RQA4"/>
<dbReference type="InterPro" id="IPR036312">
    <property type="entry name" value="Bifun_inhib/LTP/seed_sf"/>
</dbReference>
<dbReference type="SUPFAM" id="SSF47699">
    <property type="entry name" value="Bifunctional inhibitor/lipid-transfer protein/seed storage 2S albumin"/>
    <property type="match status" value="1"/>
</dbReference>
<keyword evidence="2" id="KW-1015">Disulfide bond</keyword>
<gene>
    <name evidence="6" type="ORF">KK1_033783</name>
    <name evidence="7" type="ORF">KK1_033789</name>
</gene>
<dbReference type="Gene3D" id="1.10.110.10">
    <property type="entry name" value="Plant lipid-transfer and hydrophobic proteins"/>
    <property type="match status" value="1"/>
</dbReference>
<evidence type="ECO:0000259" key="5">
    <source>
        <dbReference type="SMART" id="SM00499"/>
    </source>
</evidence>
<dbReference type="CDD" id="cd01960">
    <property type="entry name" value="nsLTP1"/>
    <property type="match status" value="1"/>
</dbReference>
<dbReference type="GO" id="GO:0008289">
    <property type="term" value="F:lipid binding"/>
    <property type="evidence" value="ECO:0007669"/>
    <property type="project" value="UniProtKB-KW"/>
</dbReference>
<evidence type="ECO:0000313" key="8">
    <source>
        <dbReference type="Proteomes" id="UP000075243"/>
    </source>
</evidence>